<dbReference type="Gene3D" id="1.10.510.10">
    <property type="entry name" value="Transferase(Phosphotransferase) domain 1"/>
    <property type="match status" value="1"/>
</dbReference>
<name>A0A8S9NSZ4_BRACR</name>
<dbReference type="SUPFAM" id="SSF56112">
    <property type="entry name" value="Protein kinase-like (PK-like)"/>
    <property type="match status" value="1"/>
</dbReference>
<dbReference type="InterPro" id="IPR011009">
    <property type="entry name" value="Kinase-like_dom_sf"/>
</dbReference>
<evidence type="ECO:0000313" key="2">
    <source>
        <dbReference type="Proteomes" id="UP000712600"/>
    </source>
</evidence>
<dbReference type="AlphaFoldDB" id="A0A8S9NSZ4"/>
<evidence type="ECO:0008006" key="3">
    <source>
        <dbReference type="Google" id="ProtNLM"/>
    </source>
</evidence>
<proteinExistence type="predicted"/>
<organism evidence="1 2">
    <name type="scientific">Brassica cretica</name>
    <name type="common">Mustard</name>
    <dbReference type="NCBI Taxonomy" id="69181"/>
    <lineage>
        <taxon>Eukaryota</taxon>
        <taxon>Viridiplantae</taxon>
        <taxon>Streptophyta</taxon>
        <taxon>Embryophyta</taxon>
        <taxon>Tracheophyta</taxon>
        <taxon>Spermatophyta</taxon>
        <taxon>Magnoliopsida</taxon>
        <taxon>eudicotyledons</taxon>
        <taxon>Gunneridae</taxon>
        <taxon>Pentapetalae</taxon>
        <taxon>rosids</taxon>
        <taxon>malvids</taxon>
        <taxon>Brassicales</taxon>
        <taxon>Brassicaceae</taxon>
        <taxon>Brassiceae</taxon>
        <taxon>Brassica</taxon>
    </lineage>
</organism>
<dbReference type="EMBL" id="QGKX02001521">
    <property type="protein sequence ID" value="KAF3508104.1"/>
    <property type="molecule type" value="Genomic_DNA"/>
</dbReference>
<dbReference type="Proteomes" id="UP000712600">
    <property type="component" value="Unassembled WGS sequence"/>
</dbReference>
<evidence type="ECO:0000313" key="1">
    <source>
        <dbReference type="EMBL" id="KAF3508104.1"/>
    </source>
</evidence>
<protein>
    <recommendedName>
        <fullName evidence="3">Protein kinase domain-containing protein</fullName>
    </recommendedName>
</protein>
<sequence>MWWGPRPEYSLKGQIKKKTDVWCLGVLISELLTGRRRKRVKIGLSCCEEDEERRMEMRDAVEKIERLRDCQDLDGDFATSTHNVFASRLMDDDDFGLAMNGDSREVGLRLWQSVANPAPAGWLSSLESSPPVMIASVSDLVSDLVSLKIAHAMMGYVVETVVGFFDRWFRWTAGCFPAKIGEGGGS</sequence>
<reference evidence="1" key="1">
    <citation type="submission" date="2019-12" db="EMBL/GenBank/DDBJ databases">
        <title>Genome sequencing and annotation of Brassica cretica.</title>
        <authorList>
            <person name="Studholme D.J."/>
            <person name="Sarris P."/>
        </authorList>
    </citation>
    <scope>NUCLEOTIDE SEQUENCE</scope>
    <source>
        <strain evidence="1">PFS-109/04</strain>
        <tissue evidence="1">Leaf</tissue>
    </source>
</reference>
<comment type="caution">
    <text evidence="1">The sequence shown here is derived from an EMBL/GenBank/DDBJ whole genome shotgun (WGS) entry which is preliminary data.</text>
</comment>
<accession>A0A8S9NSZ4</accession>
<gene>
    <name evidence="1" type="ORF">F2Q69_00008543</name>
</gene>